<feature type="transmembrane region" description="Helical" evidence="1">
    <location>
        <begin position="86"/>
        <end position="105"/>
    </location>
</feature>
<feature type="transmembrane region" description="Helical" evidence="1">
    <location>
        <begin position="377"/>
        <end position="396"/>
    </location>
</feature>
<dbReference type="RefSeq" id="WP_164336771.1">
    <property type="nucleotide sequence ID" value="NZ_JAAGMD010000725.1"/>
</dbReference>
<feature type="transmembrane region" description="Helical" evidence="1">
    <location>
        <begin position="351"/>
        <end position="371"/>
    </location>
</feature>
<keyword evidence="1" id="KW-1133">Transmembrane helix</keyword>
<keyword evidence="1" id="KW-0812">Transmembrane</keyword>
<feature type="transmembrane region" description="Helical" evidence="1">
    <location>
        <begin position="53"/>
        <end position="74"/>
    </location>
</feature>
<proteinExistence type="predicted"/>
<sequence length="416" mass="42926">MTDSAEQSSGSLKELLRHGGYWRWSAAAQAYRLPRIMAPIAFVLVAMQQRDSVALGGVLVTVWTLVPAAVAPLAGRVYDRIGVATWAPRLLVVMAAGLGLIAMAFHTGAPAPLIVLIAGVIAAVGAGLGGSTRTLLGQRVPKRLLPPALSLDSSVIELVVIAAPFVVILTALVAPVAPLYAMAIITLLAAVLLRPRRAASTDIASADGADDAPQTVAPGLWRNPRFWFWLAVSGAFGQSLGTLEIGALPLSDSFGTGNSAAATLIAILAIASVLSGFGYGAVATRMKLGQVWRSIILMSVMIAAGMALAFAQTFWQAVIGYVVIGLCTAPLNTVLFYSVELVVDPARKTEAFSSVTTANAIGFAVPGALLALLPLPVIFGLSGAFAVCALIVALVYGHHRDNTAASAVSPTEQAAT</sequence>
<feature type="transmembrane region" description="Helical" evidence="1">
    <location>
        <begin position="226"/>
        <end position="248"/>
    </location>
</feature>
<protein>
    <submittedName>
        <fullName evidence="2">MFS transporter</fullName>
    </submittedName>
</protein>
<dbReference type="GO" id="GO:0022857">
    <property type="term" value="F:transmembrane transporter activity"/>
    <property type="evidence" value="ECO:0007669"/>
    <property type="project" value="InterPro"/>
</dbReference>
<dbReference type="PANTHER" id="PTHR23542:SF1">
    <property type="entry name" value="MAJOR FACILITATOR SUPERFAMILY (MFS) PROFILE DOMAIN-CONTAINING PROTEIN"/>
    <property type="match status" value="1"/>
</dbReference>
<comment type="caution">
    <text evidence="2">The sequence shown here is derived from an EMBL/GenBank/DDBJ whole genome shotgun (WGS) entry which is preliminary data.</text>
</comment>
<gene>
    <name evidence="2" type="ORF">G3I53_26175</name>
</gene>
<feature type="transmembrane region" description="Helical" evidence="1">
    <location>
        <begin position="177"/>
        <end position="193"/>
    </location>
</feature>
<dbReference type="SUPFAM" id="SSF103473">
    <property type="entry name" value="MFS general substrate transporter"/>
    <property type="match status" value="1"/>
</dbReference>
<dbReference type="AlphaFoldDB" id="A0A6G3R110"/>
<dbReference type="PANTHER" id="PTHR23542">
    <property type="match status" value="1"/>
</dbReference>
<dbReference type="InterPro" id="IPR011701">
    <property type="entry name" value="MFS"/>
</dbReference>
<evidence type="ECO:0000256" key="1">
    <source>
        <dbReference type="SAM" id="Phobius"/>
    </source>
</evidence>
<reference evidence="2" key="1">
    <citation type="submission" date="2020-01" db="EMBL/GenBank/DDBJ databases">
        <title>Insect and environment-associated Actinomycetes.</title>
        <authorList>
            <person name="Currrie C."/>
            <person name="Chevrette M."/>
            <person name="Carlson C."/>
            <person name="Stubbendieck R."/>
            <person name="Wendt-Pienkowski E."/>
        </authorList>
    </citation>
    <scope>NUCLEOTIDE SEQUENCE</scope>
    <source>
        <strain evidence="2">SID14436</strain>
    </source>
</reference>
<evidence type="ECO:0000313" key="2">
    <source>
        <dbReference type="EMBL" id="NEA89438.1"/>
    </source>
</evidence>
<accession>A0A6G3R110</accession>
<dbReference type="Gene3D" id="1.20.1250.20">
    <property type="entry name" value="MFS general substrate transporter like domains"/>
    <property type="match status" value="2"/>
</dbReference>
<name>A0A6G3R110_9ACTN</name>
<feature type="transmembrane region" description="Helical" evidence="1">
    <location>
        <begin position="111"/>
        <end position="136"/>
    </location>
</feature>
<keyword evidence="1" id="KW-0472">Membrane</keyword>
<feature type="transmembrane region" description="Helical" evidence="1">
    <location>
        <begin position="318"/>
        <end position="339"/>
    </location>
</feature>
<feature type="transmembrane region" description="Helical" evidence="1">
    <location>
        <begin position="148"/>
        <end position="171"/>
    </location>
</feature>
<dbReference type="EMBL" id="JAAGMD010000725">
    <property type="protein sequence ID" value="NEA89438.1"/>
    <property type="molecule type" value="Genomic_DNA"/>
</dbReference>
<dbReference type="InterPro" id="IPR036259">
    <property type="entry name" value="MFS_trans_sf"/>
</dbReference>
<feature type="transmembrane region" description="Helical" evidence="1">
    <location>
        <begin position="260"/>
        <end position="282"/>
    </location>
</feature>
<organism evidence="2">
    <name type="scientific">Streptomyces sp. SID14436</name>
    <dbReference type="NCBI Taxonomy" id="2706070"/>
    <lineage>
        <taxon>Bacteria</taxon>
        <taxon>Bacillati</taxon>
        <taxon>Actinomycetota</taxon>
        <taxon>Actinomycetes</taxon>
        <taxon>Kitasatosporales</taxon>
        <taxon>Streptomycetaceae</taxon>
        <taxon>Streptomyces</taxon>
    </lineage>
</organism>
<dbReference type="Pfam" id="PF07690">
    <property type="entry name" value="MFS_1"/>
    <property type="match status" value="1"/>
</dbReference>
<feature type="transmembrane region" description="Helical" evidence="1">
    <location>
        <begin position="294"/>
        <end position="312"/>
    </location>
</feature>